<reference evidence="2" key="1">
    <citation type="journal article" date="2021" name="Sci. Adv.">
        <title>The American lobster genome reveals insights on longevity, neural, and immune adaptations.</title>
        <authorList>
            <person name="Polinski J.M."/>
            <person name="Zimin A.V."/>
            <person name="Clark K.F."/>
            <person name="Kohn A.B."/>
            <person name="Sadowski N."/>
            <person name="Timp W."/>
            <person name="Ptitsyn A."/>
            <person name="Khanna P."/>
            <person name="Romanova D.Y."/>
            <person name="Williams P."/>
            <person name="Greenwood S.J."/>
            <person name="Moroz L.L."/>
            <person name="Walt D.R."/>
            <person name="Bodnar A.G."/>
        </authorList>
    </citation>
    <scope>NUCLEOTIDE SEQUENCE</scope>
    <source>
        <strain evidence="2">GMGI-L3</strain>
    </source>
</reference>
<feature type="region of interest" description="Disordered" evidence="1">
    <location>
        <begin position="386"/>
        <end position="440"/>
    </location>
</feature>
<dbReference type="Proteomes" id="UP000747542">
    <property type="component" value="Unassembled WGS sequence"/>
</dbReference>
<proteinExistence type="predicted"/>
<evidence type="ECO:0000313" key="2">
    <source>
        <dbReference type="EMBL" id="KAG7175836.1"/>
    </source>
</evidence>
<feature type="region of interest" description="Disordered" evidence="1">
    <location>
        <begin position="271"/>
        <end position="322"/>
    </location>
</feature>
<dbReference type="AlphaFoldDB" id="A0A8J5N8I2"/>
<dbReference type="EMBL" id="JAHLQT010004633">
    <property type="protein sequence ID" value="KAG7175836.1"/>
    <property type="molecule type" value="Genomic_DNA"/>
</dbReference>
<name>A0A8J5N8I2_HOMAM</name>
<comment type="caution">
    <text evidence="2">The sequence shown here is derived from an EMBL/GenBank/DDBJ whole genome shotgun (WGS) entry which is preliminary data.</text>
</comment>
<keyword evidence="3" id="KW-1185">Reference proteome</keyword>
<protein>
    <submittedName>
        <fullName evidence="2">Uncharacterized protein</fullName>
    </submittedName>
</protein>
<accession>A0A8J5N8I2</accession>
<feature type="compositionally biased region" description="Basic and acidic residues" evidence="1">
    <location>
        <begin position="278"/>
        <end position="322"/>
    </location>
</feature>
<sequence length="440" mass="49651">MQSTSHVSLRHTSVYLTRQSTLHVSLPHTSVYLTCQSTSHVSLPHVSVYPTRQSTPHVSLPRPVYLTSSPTRQSTSRASLPHTSVYLMCQSTPPVSLPHTSVYPTRQSTSRASLPHTSVYLMYQSTPHVSLPHTSVYLTRQSTPHVSLPHTSVYLTRQSTSHALISPWSKSGPDGPGPTLAIFATPGHIGYPWPYCPPLARLNVQPAGSSSWRGRWEERWVVGVVRWRWGREADQETNGGCRALPPSPPAWNHLEEKWYKTHADETMMNIGCWEGEGEGGRREGLREGEEREGRGGRKEEVTAGEEGRGDSKRNREERRREWDKGRWSEEVRMWEMNEKEERGKTKGKEKMEHMMETMMGRREEAERGRKRRFLAVLACWRCDGPGGGRSPVRGLSRPGLNNAQAEGRPMPRVSPVVNTSSQPSLRGMGAHRLGSRPHYH</sequence>
<organism evidence="2 3">
    <name type="scientific">Homarus americanus</name>
    <name type="common">American lobster</name>
    <dbReference type="NCBI Taxonomy" id="6706"/>
    <lineage>
        <taxon>Eukaryota</taxon>
        <taxon>Metazoa</taxon>
        <taxon>Ecdysozoa</taxon>
        <taxon>Arthropoda</taxon>
        <taxon>Crustacea</taxon>
        <taxon>Multicrustacea</taxon>
        <taxon>Malacostraca</taxon>
        <taxon>Eumalacostraca</taxon>
        <taxon>Eucarida</taxon>
        <taxon>Decapoda</taxon>
        <taxon>Pleocyemata</taxon>
        <taxon>Astacidea</taxon>
        <taxon>Nephropoidea</taxon>
        <taxon>Nephropidae</taxon>
        <taxon>Homarus</taxon>
    </lineage>
</organism>
<gene>
    <name evidence="2" type="ORF">Hamer_G009859</name>
</gene>
<evidence type="ECO:0000256" key="1">
    <source>
        <dbReference type="SAM" id="MobiDB-lite"/>
    </source>
</evidence>
<evidence type="ECO:0000313" key="3">
    <source>
        <dbReference type="Proteomes" id="UP000747542"/>
    </source>
</evidence>